<keyword evidence="1" id="KW-0472">Membrane</keyword>
<keyword evidence="3" id="KW-1185">Reference proteome</keyword>
<accession>A0A1R2B012</accession>
<feature type="transmembrane region" description="Helical" evidence="1">
    <location>
        <begin position="191"/>
        <end position="212"/>
    </location>
</feature>
<evidence type="ECO:0000256" key="1">
    <source>
        <dbReference type="SAM" id="Phobius"/>
    </source>
</evidence>
<reference evidence="2 3" key="1">
    <citation type="submission" date="2016-11" db="EMBL/GenBank/DDBJ databases">
        <title>The macronuclear genome of Stentor coeruleus: a giant cell with tiny introns.</title>
        <authorList>
            <person name="Slabodnick M."/>
            <person name="Ruby J.G."/>
            <person name="Reiff S.B."/>
            <person name="Swart E.C."/>
            <person name="Gosai S."/>
            <person name="Prabakaran S."/>
            <person name="Witkowska E."/>
            <person name="Larue G.E."/>
            <person name="Fisher S."/>
            <person name="Freeman R.M."/>
            <person name="Gunawardena J."/>
            <person name="Chu W."/>
            <person name="Stover N.A."/>
            <person name="Gregory B.D."/>
            <person name="Nowacki M."/>
            <person name="Derisi J."/>
            <person name="Roy S.W."/>
            <person name="Marshall W.F."/>
            <person name="Sood P."/>
        </authorList>
    </citation>
    <scope>NUCLEOTIDE SEQUENCE [LARGE SCALE GENOMIC DNA]</scope>
    <source>
        <strain evidence="2">WM001</strain>
    </source>
</reference>
<feature type="transmembrane region" description="Helical" evidence="1">
    <location>
        <begin position="149"/>
        <end position="171"/>
    </location>
</feature>
<feature type="transmembrane region" description="Helical" evidence="1">
    <location>
        <begin position="117"/>
        <end position="137"/>
    </location>
</feature>
<dbReference type="EMBL" id="MPUH01001122">
    <property type="protein sequence ID" value="OMJ70124.1"/>
    <property type="molecule type" value="Genomic_DNA"/>
</dbReference>
<gene>
    <name evidence="2" type="ORF">SteCoe_31978</name>
</gene>
<feature type="transmembrane region" description="Helical" evidence="1">
    <location>
        <begin position="12"/>
        <end position="35"/>
    </location>
</feature>
<dbReference type="OrthoDB" id="324166at2759"/>
<dbReference type="AlphaFoldDB" id="A0A1R2B012"/>
<feature type="transmembrane region" description="Helical" evidence="1">
    <location>
        <begin position="325"/>
        <end position="348"/>
    </location>
</feature>
<name>A0A1R2B012_9CILI</name>
<feature type="transmembrane region" description="Helical" evidence="1">
    <location>
        <begin position="243"/>
        <end position="262"/>
    </location>
</feature>
<evidence type="ECO:0000313" key="3">
    <source>
        <dbReference type="Proteomes" id="UP000187209"/>
    </source>
</evidence>
<feature type="transmembrane region" description="Helical" evidence="1">
    <location>
        <begin position="268"/>
        <end position="288"/>
    </location>
</feature>
<comment type="caution">
    <text evidence="2">The sequence shown here is derived from an EMBL/GenBank/DDBJ whole genome shotgun (WGS) entry which is preliminary data.</text>
</comment>
<evidence type="ECO:0000313" key="2">
    <source>
        <dbReference type="EMBL" id="OMJ70124.1"/>
    </source>
</evidence>
<proteinExistence type="predicted"/>
<keyword evidence="1" id="KW-1133">Transmembrane helix</keyword>
<dbReference type="Proteomes" id="UP000187209">
    <property type="component" value="Unassembled WGS sequence"/>
</dbReference>
<sequence>MVYDSNKACLAFLCQGVFLVSGPLIVCVFFLFIYVPKLKNNLNRILDILVRNWIELQIITSFAYFEIEYPEKASDILRANSEWAFFNFIDRYYDIIISKNNKSFLYTEWSNNAFKNIFTLLFFLGFYCTLLVLIKIIQKSRISSKLPEIFNFLNIDIVLQLFKLGTFRVFFSMFIEIYRIFYGSSWRFSTIIISLASFLILILYPIVKLVYIRLKYRANLEKPKIYNLFGTDYRPYKLCWREFHLLVEQSLLYITGGCIIFLKLFPKVQAIIVLISYSGLLLYTSLFFPFKINLENFEAVFSRFCMMMISIVIVIRNYYTNDNFFYYWILVVLCFWYAGKIGFLVLNLRIPFEDIKKLLRENSNSEITQANVNKDDSNQDNKDAIAHNGLEHINKHIDNLEVITTKSEKDDYQKPTQNPPEKVRVKKVSIKNHERIDIDPRLYCNRSTRKRKTVLERTKISR</sequence>
<keyword evidence="1" id="KW-0812">Transmembrane</keyword>
<feature type="transmembrane region" description="Helical" evidence="1">
    <location>
        <begin position="300"/>
        <end position="319"/>
    </location>
</feature>
<protein>
    <submittedName>
        <fullName evidence="2">Uncharacterized protein</fullName>
    </submittedName>
</protein>
<organism evidence="2 3">
    <name type="scientific">Stentor coeruleus</name>
    <dbReference type="NCBI Taxonomy" id="5963"/>
    <lineage>
        <taxon>Eukaryota</taxon>
        <taxon>Sar</taxon>
        <taxon>Alveolata</taxon>
        <taxon>Ciliophora</taxon>
        <taxon>Postciliodesmatophora</taxon>
        <taxon>Heterotrichea</taxon>
        <taxon>Heterotrichida</taxon>
        <taxon>Stentoridae</taxon>
        <taxon>Stentor</taxon>
    </lineage>
</organism>